<proteinExistence type="predicted"/>
<sequence length="262" mass="27535">MLGDGTIGSTIGSWWGKVRPQAARRDKSPPDDPMFIDVMADFSRKLGERAARQSAGGLAAAQQERREAMKAYDRARRRQQILTAGVAVGALIALGIASLAPPVAPPVAAPPAVAAAPVEPAPPVMVAAAQPTVLPDTTPVAPAPEPAPSSASASTTPAAPEPLRGEEVREVQKRLQGFGFNPGPADGVAGRMTANAVMGYQQSRGQAQTGDIDRDLLDQLRLDPAPQVAPPQRTAQRTRTQAAARRSNPLDQFGRWIDSLVR</sequence>
<dbReference type="InterPro" id="IPR002477">
    <property type="entry name" value="Peptidoglycan-bd-like"/>
</dbReference>
<evidence type="ECO:0000259" key="3">
    <source>
        <dbReference type="Pfam" id="PF01471"/>
    </source>
</evidence>
<dbReference type="Pfam" id="PF01471">
    <property type="entry name" value="PG_binding_1"/>
    <property type="match status" value="1"/>
</dbReference>
<dbReference type="InterPro" id="IPR036366">
    <property type="entry name" value="PGBDSf"/>
</dbReference>
<gene>
    <name evidence="4" type="ORF">RSO01_67290</name>
</gene>
<dbReference type="SUPFAM" id="SSF47090">
    <property type="entry name" value="PGBD-like"/>
    <property type="match status" value="1"/>
</dbReference>
<feature type="compositionally biased region" description="Low complexity" evidence="1">
    <location>
        <begin position="148"/>
        <end position="162"/>
    </location>
</feature>
<feature type="transmembrane region" description="Helical" evidence="2">
    <location>
        <begin position="81"/>
        <end position="100"/>
    </location>
</feature>
<feature type="region of interest" description="Disordered" evidence="1">
    <location>
        <begin position="223"/>
        <end position="253"/>
    </location>
</feature>
<accession>A0A512NKT8</accession>
<comment type="caution">
    <text evidence="4">The sequence shown here is derived from an EMBL/GenBank/DDBJ whole genome shotgun (WGS) entry which is preliminary data.</text>
</comment>
<keyword evidence="2" id="KW-0472">Membrane</keyword>
<keyword evidence="2" id="KW-1133">Transmembrane helix</keyword>
<evidence type="ECO:0000256" key="2">
    <source>
        <dbReference type="SAM" id="Phobius"/>
    </source>
</evidence>
<feature type="compositionally biased region" description="Low complexity" evidence="1">
    <location>
        <begin position="230"/>
        <end position="246"/>
    </location>
</feature>
<dbReference type="AlphaFoldDB" id="A0A512NKT8"/>
<feature type="domain" description="Peptidoglycan binding-like" evidence="3">
    <location>
        <begin position="164"/>
        <end position="220"/>
    </location>
</feature>
<dbReference type="Gene3D" id="1.10.101.10">
    <property type="entry name" value="PGBD-like superfamily/PGBD"/>
    <property type="match status" value="1"/>
</dbReference>
<evidence type="ECO:0000313" key="4">
    <source>
        <dbReference type="EMBL" id="GEP59563.1"/>
    </source>
</evidence>
<feature type="region of interest" description="Disordered" evidence="1">
    <location>
        <begin position="135"/>
        <end position="168"/>
    </location>
</feature>
<organism evidence="4 5">
    <name type="scientific">Reyranella soli</name>
    <dbReference type="NCBI Taxonomy" id="1230389"/>
    <lineage>
        <taxon>Bacteria</taxon>
        <taxon>Pseudomonadati</taxon>
        <taxon>Pseudomonadota</taxon>
        <taxon>Alphaproteobacteria</taxon>
        <taxon>Hyphomicrobiales</taxon>
        <taxon>Reyranellaceae</taxon>
        <taxon>Reyranella</taxon>
    </lineage>
</organism>
<name>A0A512NKT8_9HYPH</name>
<keyword evidence="2" id="KW-0812">Transmembrane</keyword>
<keyword evidence="5" id="KW-1185">Reference proteome</keyword>
<evidence type="ECO:0000313" key="5">
    <source>
        <dbReference type="Proteomes" id="UP000321058"/>
    </source>
</evidence>
<dbReference type="Proteomes" id="UP000321058">
    <property type="component" value="Unassembled WGS sequence"/>
</dbReference>
<dbReference type="InterPro" id="IPR036365">
    <property type="entry name" value="PGBD-like_sf"/>
</dbReference>
<dbReference type="EMBL" id="BKAJ01000134">
    <property type="protein sequence ID" value="GEP59563.1"/>
    <property type="molecule type" value="Genomic_DNA"/>
</dbReference>
<reference evidence="4 5" key="1">
    <citation type="submission" date="2019-07" db="EMBL/GenBank/DDBJ databases">
        <title>Whole genome shotgun sequence of Reyranella soli NBRC 108950.</title>
        <authorList>
            <person name="Hosoyama A."/>
            <person name="Uohara A."/>
            <person name="Ohji S."/>
            <person name="Ichikawa N."/>
        </authorList>
    </citation>
    <scope>NUCLEOTIDE SEQUENCE [LARGE SCALE GENOMIC DNA]</scope>
    <source>
        <strain evidence="4 5">NBRC 108950</strain>
    </source>
</reference>
<evidence type="ECO:0000256" key="1">
    <source>
        <dbReference type="SAM" id="MobiDB-lite"/>
    </source>
</evidence>
<protein>
    <recommendedName>
        <fullName evidence="3">Peptidoglycan binding-like domain-containing protein</fullName>
    </recommendedName>
</protein>